<keyword evidence="4" id="KW-1185">Reference proteome</keyword>
<feature type="coiled-coil region" evidence="1">
    <location>
        <begin position="177"/>
        <end position="239"/>
    </location>
</feature>
<dbReference type="PANTHER" id="PTHR34462">
    <property type="entry name" value="OS05G0587400 PROTEIN"/>
    <property type="match status" value="1"/>
</dbReference>
<protein>
    <submittedName>
        <fullName evidence="3">Uncharacterized protein</fullName>
    </submittedName>
</protein>
<dbReference type="AlphaFoldDB" id="A0A328D276"/>
<feature type="coiled-coil region" evidence="1">
    <location>
        <begin position="290"/>
        <end position="331"/>
    </location>
</feature>
<keyword evidence="1" id="KW-0175">Coiled coil</keyword>
<evidence type="ECO:0000313" key="3">
    <source>
        <dbReference type="EMBL" id="RAL39887.1"/>
    </source>
</evidence>
<evidence type="ECO:0000256" key="2">
    <source>
        <dbReference type="SAM" id="MobiDB-lite"/>
    </source>
</evidence>
<dbReference type="PANTHER" id="PTHR34462:SF1">
    <property type="entry name" value="OS05G0587400 PROTEIN"/>
    <property type="match status" value="1"/>
</dbReference>
<name>A0A328D276_9ASTE</name>
<comment type="caution">
    <text evidence="3">The sequence shown here is derived from an EMBL/GenBank/DDBJ whole genome shotgun (WGS) entry which is preliminary data.</text>
</comment>
<organism evidence="3 4">
    <name type="scientific">Cuscuta australis</name>
    <dbReference type="NCBI Taxonomy" id="267555"/>
    <lineage>
        <taxon>Eukaryota</taxon>
        <taxon>Viridiplantae</taxon>
        <taxon>Streptophyta</taxon>
        <taxon>Embryophyta</taxon>
        <taxon>Tracheophyta</taxon>
        <taxon>Spermatophyta</taxon>
        <taxon>Magnoliopsida</taxon>
        <taxon>eudicotyledons</taxon>
        <taxon>Gunneridae</taxon>
        <taxon>Pentapetalae</taxon>
        <taxon>asterids</taxon>
        <taxon>lamiids</taxon>
        <taxon>Solanales</taxon>
        <taxon>Convolvulaceae</taxon>
        <taxon>Cuscuteae</taxon>
        <taxon>Cuscuta</taxon>
        <taxon>Cuscuta subgen. Grammica</taxon>
        <taxon>Cuscuta sect. Cleistogrammica</taxon>
    </lineage>
</organism>
<feature type="region of interest" description="Disordered" evidence="2">
    <location>
        <begin position="53"/>
        <end position="73"/>
    </location>
</feature>
<evidence type="ECO:0000313" key="4">
    <source>
        <dbReference type="Proteomes" id="UP000249390"/>
    </source>
</evidence>
<dbReference type="EMBL" id="NQVE01000196">
    <property type="protein sequence ID" value="RAL39887.1"/>
    <property type="molecule type" value="Genomic_DNA"/>
</dbReference>
<reference evidence="3 4" key="1">
    <citation type="submission" date="2018-06" db="EMBL/GenBank/DDBJ databases">
        <title>The Genome of Cuscuta australis (Dodder) Provides Insight into the Evolution of Plant Parasitism.</title>
        <authorList>
            <person name="Liu H."/>
        </authorList>
    </citation>
    <scope>NUCLEOTIDE SEQUENCE [LARGE SCALE GENOMIC DNA]</scope>
    <source>
        <strain evidence="4">cv. Yunnan</strain>
        <tissue evidence="3">Vines</tissue>
    </source>
</reference>
<feature type="compositionally biased region" description="Basic and acidic residues" evidence="2">
    <location>
        <begin position="267"/>
        <end position="287"/>
    </location>
</feature>
<feature type="region of interest" description="Disordered" evidence="2">
    <location>
        <begin position="256"/>
        <end position="287"/>
    </location>
</feature>
<dbReference type="Proteomes" id="UP000249390">
    <property type="component" value="Unassembled WGS sequence"/>
</dbReference>
<evidence type="ECO:0000256" key="1">
    <source>
        <dbReference type="SAM" id="Coils"/>
    </source>
</evidence>
<proteinExistence type="predicted"/>
<accession>A0A328D276</accession>
<sequence>MKSSSNAASRGKRSTALQGEGPNWILIAGGALISTLSVRLGYKLKQVLDAKQQNNADNTSKGNEKPAERRKTRNCRVQSSTCSFSQDDENCYNCLSGTGDMMEMKQQCGSQVLRDTELELPLVTVPSLEFSKENGGTWSSATDRLELPQKPFHHSNSSESPCVSESGSDIFSKREVIQKLRQQLKRRDEMILEMQEQIVELQGTLSAHVSHSSHLQTLLDVANSNLYESEREIQRLRKAIADRCVVQVDSFDSNGHFEGGRNGYENGHFDGERHSMKSSDKRGRGDGERIEMLKAEVAELKEIIEGKEYLLHSYKEQKAELSTQIKEMQQRLDSQLPNIL</sequence>
<gene>
    <name evidence="3" type="ORF">DM860_013088</name>
</gene>